<dbReference type="InterPro" id="IPR050482">
    <property type="entry name" value="Sensor_HK_TwoCompSys"/>
</dbReference>
<proteinExistence type="predicted"/>
<comment type="caution">
    <text evidence="7">The sequence shown here is derived from an EMBL/GenBank/DDBJ whole genome shotgun (WGS) entry which is preliminary data.</text>
</comment>
<gene>
    <name evidence="7" type="ORF">H3Z82_07020</name>
</gene>
<protein>
    <submittedName>
        <fullName evidence="7">Histidine kinase</fullName>
    </submittedName>
</protein>
<evidence type="ECO:0000256" key="3">
    <source>
        <dbReference type="ARBA" id="ARBA00023012"/>
    </source>
</evidence>
<keyword evidence="4" id="KW-0812">Transmembrane</keyword>
<dbReference type="Gene3D" id="1.20.5.1930">
    <property type="match status" value="1"/>
</dbReference>
<dbReference type="EMBL" id="JACGLT010000004">
    <property type="protein sequence ID" value="MBA6152473.1"/>
    <property type="molecule type" value="Genomic_DNA"/>
</dbReference>
<dbReference type="Pfam" id="PF02518">
    <property type="entry name" value="HATPase_c"/>
    <property type="match status" value="1"/>
</dbReference>
<dbReference type="RefSeq" id="WP_182204135.1">
    <property type="nucleotide sequence ID" value="NZ_JACGLT010000004.1"/>
</dbReference>
<dbReference type="Pfam" id="PF07730">
    <property type="entry name" value="HisKA_3"/>
    <property type="match status" value="1"/>
</dbReference>
<feature type="domain" description="Signal transduction histidine kinase subgroup 3 dimerisation and phosphoacceptor" evidence="6">
    <location>
        <begin position="86"/>
        <end position="142"/>
    </location>
</feature>
<evidence type="ECO:0000259" key="6">
    <source>
        <dbReference type="Pfam" id="PF07730"/>
    </source>
</evidence>
<keyword evidence="4" id="KW-0472">Membrane</keyword>
<keyword evidence="3" id="KW-0902">Two-component regulatory system</keyword>
<keyword evidence="8" id="KW-1185">Reference proteome</keyword>
<dbReference type="CDD" id="cd16917">
    <property type="entry name" value="HATPase_UhpB-NarQ-NarX-like"/>
    <property type="match status" value="1"/>
</dbReference>
<feature type="domain" description="Histidine kinase/HSP90-like ATPase" evidence="5">
    <location>
        <begin position="186"/>
        <end position="277"/>
    </location>
</feature>
<dbReference type="PANTHER" id="PTHR24421">
    <property type="entry name" value="NITRATE/NITRITE SENSOR PROTEIN NARX-RELATED"/>
    <property type="match status" value="1"/>
</dbReference>
<dbReference type="AlphaFoldDB" id="A0A7W2R3C0"/>
<evidence type="ECO:0000256" key="1">
    <source>
        <dbReference type="ARBA" id="ARBA00022679"/>
    </source>
</evidence>
<dbReference type="GO" id="GO:0000155">
    <property type="term" value="F:phosphorelay sensor kinase activity"/>
    <property type="evidence" value="ECO:0007669"/>
    <property type="project" value="InterPro"/>
</dbReference>
<accession>A0A7W2R3C0</accession>
<dbReference type="SUPFAM" id="SSF55874">
    <property type="entry name" value="ATPase domain of HSP90 chaperone/DNA topoisomerase II/histidine kinase"/>
    <property type="match status" value="1"/>
</dbReference>
<evidence type="ECO:0000256" key="2">
    <source>
        <dbReference type="ARBA" id="ARBA00022777"/>
    </source>
</evidence>
<dbReference type="Proteomes" id="UP000541857">
    <property type="component" value="Unassembled WGS sequence"/>
</dbReference>
<keyword evidence="2 7" id="KW-0418">Kinase</keyword>
<evidence type="ECO:0000256" key="4">
    <source>
        <dbReference type="SAM" id="Phobius"/>
    </source>
</evidence>
<evidence type="ECO:0000313" key="8">
    <source>
        <dbReference type="Proteomes" id="UP000541857"/>
    </source>
</evidence>
<keyword evidence="1" id="KW-0808">Transferase</keyword>
<keyword evidence="4" id="KW-1133">Transmembrane helix</keyword>
<evidence type="ECO:0000259" key="5">
    <source>
        <dbReference type="Pfam" id="PF02518"/>
    </source>
</evidence>
<dbReference type="Gene3D" id="3.30.565.10">
    <property type="entry name" value="Histidine kinase-like ATPase, C-terminal domain"/>
    <property type="match status" value="1"/>
</dbReference>
<sequence length="287" mass="32615">MYIFKLRFGIFISALQEQTVNKEEIALIGYVTLVVVLLATMVIVFFVAFQKRKNKLLLEKVKQQKQFEETVAKTSEEIQEQTLKYLGEELHDNIGQLLSLASMQMGMLGVKITPDIKEPFTETQKIIRESLNEVRALSKSLNADVIQNRGFEKSINAEIVRLNRMKLITAEFVVLGEVTPFKNKKDGIILFRILQEFISNTVKHSKAKVLQILLDYRQDAMLIIKAADDGQGFDLDAVKDSSGLLNMKNRAELTESTFSFSSQPNNGTQLEIHYPIEERALKRDAIG</sequence>
<evidence type="ECO:0000313" key="7">
    <source>
        <dbReference type="EMBL" id="MBA6152473.1"/>
    </source>
</evidence>
<dbReference type="GO" id="GO:0046983">
    <property type="term" value="F:protein dimerization activity"/>
    <property type="evidence" value="ECO:0007669"/>
    <property type="project" value="InterPro"/>
</dbReference>
<dbReference type="InterPro" id="IPR003594">
    <property type="entry name" value="HATPase_dom"/>
</dbReference>
<organism evidence="7 8">
    <name type="scientific">Gelidibacter maritimus</name>
    <dbReference type="NCBI Taxonomy" id="2761487"/>
    <lineage>
        <taxon>Bacteria</taxon>
        <taxon>Pseudomonadati</taxon>
        <taxon>Bacteroidota</taxon>
        <taxon>Flavobacteriia</taxon>
        <taxon>Flavobacteriales</taxon>
        <taxon>Flavobacteriaceae</taxon>
        <taxon>Gelidibacter</taxon>
    </lineage>
</organism>
<name>A0A7W2R3C0_9FLAO</name>
<dbReference type="GO" id="GO:0016020">
    <property type="term" value="C:membrane"/>
    <property type="evidence" value="ECO:0007669"/>
    <property type="project" value="InterPro"/>
</dbReference>
<feature type="transmembrane region" description="Helical" evidence="4">
    <location>
        <begin position="25"/>
        <end position="49"/>
    </location>
</feature>
<dbReference type="InterPro" id="IPR036890">
    <property type="entry name" value="HATPase_C_sf"/>
</dbReference>
<dbReference type="InterPro" id="IPR011712">
    <property type="entry name" value="Sig_transdc_His_kin_sub3_dim/P"/>
</dbReference>
<reference evidence="7 8" key="1">
    <citation type="submission" date="2020-07" db="EMBL/GenBank/DDBJ databases">
        <title>Bacterium isolated from marine sediment.</title>
        <authorList>
            <person name="Shang D."/>
        </authorList>
    </citation>
    <scope>NUCLEOTIDE SEQUENCE [LARGE SCALE GENOMIC DNA]</scope>
    <source>
        <strain evidence="7 8">F6074</strain>
    </source>
</reference>